<dbReference type="Proteomes" id="UP000245086">
    <property type="component" value="Unassembled WGS sequence"/>
</dbReference>
<accession>A0A2P2E8U6</accession>
<comment type="caution">
    <text evidence="2">The sequence shown here is derived from an EMBL/GenBank/DDBJ whole genome shotgun (WGS) entry which is preliminary data.</text>
</comment>
<sequence length="142" mass="15091">MHGLEAGAQLALHAMRRVAGPSVFRCPVTAERVETARAAMRKLANLLLLSGRKLRLGELGSLEPTPDERTLLNALAAAQADDEDALIAALRWLAGFEPGAEMTETTQIAARAFAEAGWKWGAPASPRAPEPPFGMPPVRAVS</sequence>
<reference evidence="2" key="1">
    <citation type="journal article" date="2018" name="Genome Announc.">
        <title>Draft Genome Sequence of "Candidatus Phycosocius bacilliformis," an Alphaproteobacterial Ectosymbiont of the Hydrocarbon-Producing Green Alga Botryococcus braunii.</title>
        <authorList>
            <person name="Tanabe Y."/>
            <person name="Yamaguchi H."/>
            <person name="Watanabe M.M."/>
        </authorList>
    </citation>
    <scope>NUCLEOTIDE SEQUENCE [LARGE SCALE GENOMIC DNA]</scope>
    <source>
        <strain evidence="2">BOTRYCO-2</strain>
    </source>
</reference>
<proteinExistence type="predicted"/>
<organism evidence="2 3">
    <name type="scientific">Candidatus Phycosocius bacilliformis</name>
    <dbReference type="NCBI Taxonomy" id="1445552"/>
    <lineage>
        <taxon>Bacteria</taxon>
        <taxon>Pseudomonadati</taxon>
        <taxon>Pseudomonadota</taxon>
        <taxon>Alphaproteobacteria</taxon>
        <taxon>Caulobacterales</taxon>
        <taxon>Caulobacterales incertae sedis</taxon>
        <taxon>Candidatus Phycosocius</taxon>
    </lineage>
</organism>
<gene>
    <name evidence="2" type="ORF">PbB2_01145</name>
</gene>
<keyword evidence="3" id="KW-1185">Reference proteome</keyword>
<feature type="compositionally biased region" description="Pro residues" evidence="1">
    <location>
        <begin position="126"/>
        <end position="135"/>
    </location>
</feature>
<dbReference type="EMBL" id="BFBR01000003">
    <property type="protein sequence ID" value="GBF57478.1"/>
    <property type="molecule type" value="Genomic_DNA"/>
</dbReference>
<dbReference type="AlphaFoldDB" id="A0A2P2E8U6"/>
<name>A0A2P2E8U6_9PROT</name>
<protein>
    <submittedName>
        <fullName evidence="2">Uncharacterized protein</fullName>
    </submittedName>
</protein>
<evidence type="ECO:0000313" key="3">
    <source>
        <dbReference type="Proteomes" id="UP000245086"/>
    </source>
</evidence>
<feature type="region of interest" description="Disordered" evidence="1">
    <location>
        <begin position="123"/>
        <end position="142"/>
    </location>
</feature>
<evidence type="ECO:0000256" key="1">
    <source>
        <dbReference type="SAM" id="MobiDB-lite"/>
    </source>
</evidence>
<evidence type="ECO:0000313" key="2">
    <source>
        <dbReference type="EMBL" id="GBF57478.1"/>
    </source>
</evidence>